<dbReference type="Gene3D" id="1.10.10.10">
    <property type="entry name" value="Winged helix-like DNA-binding domain superfamily/Winged helix DNA-binding domain"/>
    <property type="match status" value="1"/>
</dbReference>
<gene>
    <name evidence="8" type="ORF">F0L68_11490</name>
</gene>
<dbReference type="InterPro" id="IPR013249">
    <property type="entry name" value="RNA_pol_sigma70_r4_t2"/>
</dbReference>
<dbReference type="InterPro" id="IPR039425">
    <property type="entry name" value="RNA_pol_sigma-70-like"/>
</dbReference>
<keyword evidence="9" id="KW-1185">Reference proteome</keyword>
<evidence type="ECO:0000256" key="3">
    <source>
        <dbReference type="ARBA" id="ARBA00023082"/>
    </source>
</evidence>
<dbReference type="Pfam" id="PF04542">
    <property type="entry name" value="Sigma70_r2"/>
    <property type="match status" value="1"/>
</dbReference>
<dbReference type="Gene3D" id="1.10.1740.10">
    <property type="match status" value="1"/>
</dbReference>
<keyword evidence="4" id="KW-0238">DNA-binding</keyword>
<dbReference type="RefSeq" id="WP_149849501.1">
    <property type="nucleotide sequence ID" value="NZ_VUOB01000020.1"/>
</dbReference>
<dbReference type="InterPro" id="IPR036388">
    <property type="entry name" value="WH-like_DNA-bd_sf"/>
</dbReference>
<evidence type="ECO:0000256" key="1">
    <source>
        <dbReference type="ARBA" id="ARBA00010641"/>
    </source>
</evidence>
<dbReference type="EMBL" id="VUOB01000020">
    <property type="protein sequence ID" value="KAA2262844.1"/>
    <property type="molecule type" value="Genomic_DNA"/>
</dbReference>
<evidence type="ECO:0000256" key="4">
    <source>
        <dbReference type="ARBA" id="ARBA00023125"/>
    </source>
</evidence>
<dbReference type="SUPFAM" id="SSF88659">
    <property type="entry name" value="Sigma3 and sigma4 domains of RNA polymerase sigma factors"/>
    <property type="match status" value="1"/>
</dbReference>
<dbReference type="InterPro" id="IPR014284">
    <property type="entry name" value="RNA_pol_sigma-70_dom"/>
</dbReference>
<dbReference type="InterPro" id="IPR007627">
    <property type="entry name" value="RNA_pol_sigma70_r2"/>
</dbReference>
<feature type="domain" description="RNA polymerase sigma-70 region 2" evidence="6">
    <location>
        <begin position="11"/>
        <end position="77"/>
    </location>
</feature>
<evidence type="ECO:0000259" key="7">
    <source>
        <dbReference type="Pfam" id="PF08281"/>
    </source>
</evidence>
<accession>A0A5B2XI25</accession>
<evidence type="ECO:0000256" key="2">
    <source>
        <dbReference type="ARBA" id="ARBA00023015"/>
    </source>
</evidence>
<dbReference type="OrthoDB" id="2046835at2"/>
<comment type="similarity">
    <text evidence="1">Belongs to the sigma-70 factor family. ECF subfamily.</text>
</comment>
<keyword evidence="3" id="KW-0731">Sigma factor</keyword>
<reference evidence="8 9" key="1">
    <citation type="submission" date="2019-09" db="EMBL/GenBank/DDBJ databases">
        <title>Goodfellowia gen. nov., a new genus of the Pseudonocardineae related to Actinoalloteichus, containing Goodfellowia coeruleoviolacea gen. nov., comb. nov. gen. nov., comb. nov.</title>
        <authorList>
            <person name="Labeda D."/>
        </authorList>
    </citation>
    <scope>NUCLEOTIDE SEQUENCE [LARGE SCALE GENOMIC DNA]</scope>
    <source>
        <strain evidence="8 9">AN110305</strain>
    </source>
</reference>
<reference evidence="8 9" key="2">
    <citation type="submission" date="2019-09" db="EMBL/GenBank/DDBJ databases">
        <authorList>
            <person name="Jin C."/>
        </authorList>
    </citation>
    <scope>NUCLEOTIDE SEQUENCE [LARGE SCALE GENOMIC DNA]</scope>
    <source>
        <strain evidence="8 9">AN110305</strain>
    </source>
</reference>
<feature type="domain" description="RNA polymerase sigma factor 70 region 4 type 2" evidence="7">
    <location>
        <begin position="104"/>
        <end position="155"/>
    </location>
</feature>
<dbReference type="Proteomes" id="UP000323454">
    <property type="component" value="Unassembled WGS sequence"/>
</dbReference>
<dbReference type="InterPro" id="IPR013325">
    <property type="entry name" value="RNA_pol_sigma_r2"/>
</dbReference>
<proteinExistence type="inferred from homology"/>
<dbReference type="CDD" id="cd06171">
    <property type="entry name" value="Sigma70_r4"/>
    <property type="match status" value="1"/>
</dbReference>
<dbReference type="SUPFAM" id="SSF88946">
    <property type="entry name" value="Sigma2 domain of RNA polymerase sigma factors"/>
    <property type="match status" value="1"/>
</dbReference>
<sequence length="165" mass="18838">MGDVERDLTELYRTQYPALVRLATRWVWEHNAAEDAVHSAFVQVFRRRRTLRVGASMPAYLRVCVINQARSVLRRQQVAQRYQHLLTTQGREQDQTDTVLNRAVLRDALAALPRRQCEAIVLRYYADLSEREAADVMGVGIGTVKSSCSRGVATLSRLLRDKRPA</sequence>
<organism evidence="8 9">
    <name type="scientific">Solihabitans fulvus</name>
    <dbReference type="NCBI Taxonomy" id="1892852"/>
    <lineage>
        <taxon>Bacteria</taxon>
        <taxon>Bacillati</taxon>
        <taxon>Actinomycetota</taxon>
        <taxon>Actinomycetes</taxon>
        <taxon>Pseudonocardiales</taxon>
        <taxon>Pseudonocardiaceae</taxon>
        <taxon>Solihabitans</taxon>
    </lineage>
</organism>
<evidence type="ECO:0000256" key="5">
    <source>
        <dbReference type="ARBA" id="ARBA00023163"/>
    </source>
</evidence>
<dbReference type="Pfam" id="PF08281">
    <property type="entry name" value="Sigma70_r4_2"/>
    <property type="match status" value="1"/>
</dbReference>
<name>A0A5B2XI25_9PSEU</name>
<evidence type="ECO:0000259" key="6">
    <source>
        <dbReference type="Pfam" id="PF04542"/>
    </source>
</evidence>
<dbReference type="PANTHER" id="PTHR43133:SF50">
    <property type="entry name" value="ECF RNA POLYMERASE SIGMA FACTOR SIGM"/>
    <property type="match status" value="1"/>
</dbReference>
<dbReference type="GO" id="GO:0003677">
    <property type="term" value="F:DNA binding"/>
    <property type="evidence" value="ECO:0007669"/>
    <property type="project" value="UniProtKB-KW"/>
</dbReference>
<dbReference type="GO" id="GO:0006352">
    <property type="term" value="P:DNA-templated transcription initiation"/>
    <property type="evidence" value="ECO:0007669"/>
    <property type="project" value="InterPro"/>
</dbReference>
<dbReference type="AlphaFoldDB" id="A0A5B2XI25"/>
<protein>
    <submittedName>
        <fullName evidence="8">Sigma-70 family RNA polymerase sigma factor</fullName>
    </submittedName>
</protein>
<evidence type="ECO:0000313" key="8">
    <source>
        <dbReference type="EMBL" id="KAA2262844.1"/>
    </source>
</evidence>
<keyword evidence="5" id="KW-0804">Transcription</keyword>
<dbReference type="NCBIfam" id="TIGR02937">
    <property type="entry name" value="sigma70-ECF"/>
    <property type="match status" value="1"/>
</dbReference>
<comment type="caution">
    <text evidence="8">The sequence shown here is derived from an EMBL/GenBank/DDBJ whole genome shotgun (WGS) entry which is preliminary data.</text>
</comment>
<dbReference type="GO" id="GO:0016987">
    <property type="term" value="F:sigma factor activity"/>
    <property type="evidence" value="ECO:0007669"/>
    <property type="project" value="UniProtKB-KW"/>
</dbReference>
<dbReference type="PANTHER" id="PTHR43133">
    <property type="entry name" value="RNA POLYMERASE ECF-TYPE SIGMA FACTO"/>
    <property type="match status" value="1"/>
</dbReference>
<evidence type="ECO:0000313" key="9">
    <source>
        <dbReference type="Proteomes" id="UP000323454"/>
    </source>
</evidence>
<keyword evidence="2" id="KW-0805">Transcription regulation</keyword>
<dbReference type="InterPro" id="IPR013324">
    <property type="entry name" value="RNA_pol_sigma_r3/r4-like"/>
</dbReference>